<dbReference type="AlphaFoldDB" id="W7ATT3"/>
<sequence>MNPKTYIVFQLKVTFYGQTFQSNYLEKKEMSFFIWTVAILTTTMRLMRLITQQDGRIALHIRTYQYELKTKNI</sequence>
<reference evidence="1 2" key="1">
    <citation type="journal article" date="2014" name="Int. J. Syst. Evol. Microbiol.">
        <title>Listeria floridensis sp. nov., Listeria aquatica sp. nov., Listeria cornellensis sp. nov., Listeria riparia sp. nov. and Listeria grandensis sp. nov., from agricultural and natural environments.</title>
        <authorList>
            <person name="den Bakker H.C."/>
            <person name="Warchocki S."/>
            <person name="Wright E.M."/>
            <person name="Allred A.F."/>
            <person name="Ahlstrom C."/>
            <person name="Manuel C.S."/>
            <person name="Stasiewicz M.J."/>
            <person name="Burrell A."/>
            <person name="Roof S."/>
            <person name="Strawn L."/>
            <person name="Fortes E.D."/>
            <person name="Nightingale K.K."/>
            <person name="Kephart D."/>
            <person name="Wiedmann M."/>
        </authorList>
    </citation>
    <scope>NUCLEOTIDE SEQUENCE [LARGE SCALE GENOMIC DNA]</scope>
    <source>
        <strain evidence="1 2">FSL S10-1188</strain>
    </source>
</reference>
<evidence type="ECO:0000313" key="2">
    <source>
        <dbReference type="Proteomes" id="UP000019246"/>
    </source>
</evidence>
<organism evidence="1 2">
    <name type="scientific">Listeria aquatica FSL S10-1188</name>
    <dbReference type="NCBI Taxonomy" id="1265818"/>
    <lineage>
        <taxon>Bacteria</taxon>
        <taxon>Bacillati</taxon>
        <taxon>Bacillota</taxon>
        <taxon>Bacilli</taxon>
        <taxon>Bacillales</taxon>
        <taxon>Listeriaceae</taxon>
        <taxon>Listeria</taxon>
    </lineage>
</organism>
<dbReference type="EMBL" id="AOCG01000022">
    <property type="protein sequence ID" value="EUJ16610.1"/>
    <property type="molecule type" value="Genomic_DNA"/>
</dbReference>
<protein>
    <submittedName>
        <fullName evidence="1">Uncharacterized protein</fullName>
    </submittedName>
</protein>
<comment type="caution">
    <text evidence="1">The sequence shown here is derived from an EMBL/GenBank/DDBJ whole genome shotgun (WGS) entry which is preliminary data.</text>
</comment>
<dbReference type="STRING" id="1265818.MAQA_15776"/>
<accession>W7ATT3</accession>
<name>W7ATT3_9LIST</name>
<proteinExistence type="predicted"/>
<gene>
    <name evidence="1" type="ORF">MAQA_15776</name>
</gene>
<keyword evidence="2" id="KW-1185">Reference proteome</keyword>
<evidence type="ECO:0000313" key="1">
    <source>
        <dbReference type="EMBL" id="EUJ16610.1"/>
    </source>
</evidence>
<dbReference type="Proteomes" id="UP000019246">
    <property type="component" value="Unassembled WGS sequence"/>
</dbReference>